<feature type="compositionally biased region" description="Basic and acidic residues" evidence="1">
    <location>
        <begin position="48"/>
        <end position="59"/>
    </location>
</feature>
<protein>
    <recommendedName>
        <fullName evidence="2">NACHT domain-containing protein</fullName>
    </recommendedName>
</protein>
<dbReference type="RefSeq" id="WP_126555340.1">
    <property type="nucleotide sequence ID" value="NZ_BIFS01000002.1"/>
</dbReference>
<sequence length="771" mass="86254">MVLSSYETARERYLRALLSRYGTLTLPISSGDHDISLEAIFQPLELRSHSQTDLDKDATQSDDEEAEKRQGRSQARTIVAQNGTEALQNSPERRLIILGAPGMGKTTLLKDMLQRAIQHALHDPQAPLPLFISLPDLARNGSGLIEYLPRLLSTLQIERDFIPVLVEAVINGQAVLCLDSLDEVLPAQRPEIIAIINRSATLYSGTWIIGSRFTEYQGGQFTSGRFSEWTLLPLNYTLRLQLAERLLPLLSQLLQTPQPSVETFIHALNHDRRIAEWGNNPLLFSLAAIAYVRQGMLPAQRATLYASIINVILHLRITDTSQRQQLLLQLAHIALALYQTRGRTFTVQDLLQQVSAHEERATSQYERLAAVLNSGVLDAMGDQTYGFKHQMFQEYLAAVALAQQMMDNNPQVAQKGWDFAWRKRTYSRWREILRLLVGILVQDHGEAGSQKAALWLEKLANAHISPDGDPGHLCLLLAINSLAEFQTLKQYPQLRQTIQQLITTWATTLFQAHIDADQLNSTSDDWKPSAFTDTRQATLRLEQCLDTILAIDISLILPALLSLEQAFSQTWQQEAIDIFKNASPHNPLLFWQNSGVITIPARVLALAFPEQAPINLYTIKQSKRLTVPLAVHELLSLFQNPQERWQLRAGAATLLAKTKEPSITAVLIDTLLDSAVYYRLRMATAEVLGWQAGPEAIQALVQATRDTDERIRQAAVIALGHTGKAMPIQPLLEALCDSCDIRKAAITALKQLDVQADLTPLLGHYMTIIQL</sequence>
<dbReference type="Gene3D" id="1.25.10.10">
    <property type="entry name" value="Leucine-rich Repeat Variant"/>
    <property type="match status" value="1"/>
</dbReference>
<dbReference type="AlphaFoldDB" id="A0A402ATK1"/>
<dbReference type="EMBL" id="BIFS01000002">
    <property type="protein sequence ID" value="GCE22476.1"/>
    <property type="molecule type" value="Genomic_DNA"/>
</dbReference>
<keyword evidence="4" id="KW-1185">Reference proteome</keyword>
<dbReference type="InterPro" id="IPR027417">
    <property type="entry name" value="P-loop_NTPase"/>
</dbReference>
<evidence type="ECO:0000313" key="3">
    <source>
        <dbReference type="EMBL" id="GCE22476.1"/>
    </source>
</evidence>
<dbReference type="Pfam" id="PF05729">
    <property type="entry name" value="NACHT"/>
    <property type="match status" value="1"/>
</dbReference>
<dbReference type="PANTHER" id="PTHR46844:SF1">
    <property type="entry name" value="SLR5058 PROTEIN"/>
    <property type="match status" value="1"/>
</dbReference>
<feature type="region of interest" description="Disordered" evidence="1">
    <location>
        <begin position="48"/>
        <end position="74"/>
    </location>
</feature>
<dbReference type="Gene3D" id="3.40.50.300">
    <property type="entry name" value="P-loop containing nucleotide triphosphate hydrolases"/>
    <property type="match status" value="1"/>
</dbReference>
<dbReference type="PROSITE" id="PS50837">
    <property type="entry name" value="NACHT"/>
    <property type="match status" value="1"/>
</dbReference>
<evidence type="ECO:0000256" key="1">
    <source>
        <dbReference type="SAM" id="MobiDB-lite"/>
    </source>
</evidence>
<dbReference type="InterPro" id="IPR016024">
    <property type="entry name" value="ARM-type_fold"/>
</dbReference>
<accession>A0A402ATK1</accession>
<dbReference type="InterPro" id="IPR011989">
    <property type="entry name" value="ARM-like"/>
</dbReference>
<name>A0A402ATK1_9CHLR</name>
<evidence type="ECO:0000313" key="4">
    <source>
        <dbReference type="Proteomes" id="UP000287188"/>
    </source>
</evidence>
<proteinExistence type="predicted"/>
<dbReference type="SUPFAM" id="SSF48371">
    <property type="entry name" value="ARM repeat"/>
    <property type="match status" value="2"/>
</dbReference>
<dbReference type="InterPro" id="IPR007111">
    <property type="entry name" value="NACHT_NTPase"/>
</dbReference>
<dbReference type="OrthoDB" id="144879at2"/>
<evidence type="ECO:0000259" key="2">
    <source>
        <dbReference type="PROSITE" id="PS50837"/>
    </source>
</evidence>
<gene>
    <name evidence="3" type="ORF">KDK_62760</name>
</gene>
<dbReference type="Pfam" id="PF13646">
    <property type="entry name" value="HEAT_2"/>
    <property type="match status" value="1"/>
</dbReference>
<comment type="caution">
    <text evidence="3">The sequence shown here is derived from an EMBL/GenBank/DDBJ whole genome shotgun (WGS) entry which is preliminary data.</text>
</comment>
<reference evidence="4" key="1">
    <citation type="submission" date="2018-12" db="EMBL/GenBank/DDBJ databases">
        <title>Tengunoibacter tsumagoiensis gen. nov., sp. nov., Dictyobacter kobayashii sp. nov., D. alpinus sp. nov., and D. joshuensis sp. nov. and description of Dictyobacteraceae fam. nov. within the order Ktedonobacterales isolated from Tengu-no-mugimeshi.</title>
        <authorList>
            <person name="Wang C.M."/>
            <person name="Zheng Y."/>
            <person name="Sakai Y."/>
            <person name="Toyoda A."/>
            <person name="Minakuchi Y."/>
            <person name="Abe K."/>
            <person name="Yokota A."/>
            <person name="Yabe S."/>
        </authorList>
    </citation>
    <scope>NUCLEOTIDE SEQUENCE [LARGE SCALE GENOMIC DNA]</scope>
    <source>
        <strain evidence="4">Uno11</strain>
    </source>
</reference>
<dbReference type="Proteomes" id="UP000287188">
    <property type="component" value="Unassembled WGS sequence"/>
</dbReference>
<organism evidence="3 4">
    <name type="scientific">Dictyobacter kobayashii</name>
    <dbReference type="NCBI Taxonomy" id="2014872"/>
    <lineage>
        <taxon>Bacteria</taxon>
        <taxon>Bacillati</taxon>
        <taxon>Chloroflexota</taxon>
        <taxon>Ktedonobacteria</taxon>
        <taxon>Ktedonobacterales</taxon>
        <taxon>Dictyobacteraceae</taxon>
        <taxon>Dictyobacter</taxon>
    </lineage>
</organism>
<dbReference type="PANTHER" id="PTHR46844">
    <property type="entry name" value="SLR5058 PROTEIN"/>
    <property type="match status" value="1"/>
</dbReference>
<dbReference type="SMART" id="SM00567">
    <property type="entry name" value="EZ_HEAT"/>
    <property type="match status" value="3"/>
</dbReference>
<dbReference type="InterPro" id="IPR004155">
    <property type="entry name" value="PBS_lyase_HEAT"/>
</dbReference>
<feature type="domain" description="NACHT" evidence="2">
    <location>
        <begin position="93"/>
        <end position="212"/>
    </location>
</feature>